<dbReference type="InterPro" id="IPR050545">
    <property type="entry name" value="Mycobact_MmpL"/>
</dbReference>
<keyword evidence="3" id="KW-1003">Cell membrane</keyword>
<evidence type="ECO:0000256" key="1">
    <source>
        <dbReference type="ARBA" id="ARBA00004651"/>
    </source>
</evidence>
<keyword evidence="6 8" id="KW-0472">Membrane</keyword>
<dbReference type="EMBL" id="BJFL01000010">
    <property type="protein sequence ID" value="GDY30909.1"/>
    <property type="molecule type" value="Genomic_DNA"/>
</dbReference>
<feature type="transmembrane region" description="Helical" evidence="8">
    <location>
        <begin position="291"/>
        <end position="315"/>
    </location>
</feature>
<feature type="transmembrane region" description="Helical" evidence="8">
    <location>
        <begin position="165"/>
        <end position="184"/>
    </location>
</feature>
<feature type="transmembrane region" description="Helical" evidence="8">
    <location>
        <begin position="500"/>
        <end position="522"/>
    </location>
</feature>
<evidence type="ECO:0000313" key="11">
    <source>
        <dbReference type="Proteomes" id="UP000298860"/>
    </source>
</evidence>
<dbReference type="Gene3D" id="1.20.1640.10">
    <property type="entry name" value="Multidrug efflux transporter AcrB transmembrane domain"/>
    <property type="match status" value="2"/>
</dbReference>
<dbReference type="GO" id="GO:0005886">
    <property type="term" value="C:plasma membrane"/>
    <property type="evidence" value="ECO:0007669"/>
    <property type="project" value="UniProtKB-SubCell"/>
</dbReference>
<sequence length="707" mass="73305">MTVVVLLASLGAGAWGSGVFGKLTQGGYEDPASQSAQADRMVEQHFGRQQGDVMVLYSAPPGGTVDDPAVAGGVTAALRALPRDAVAGVLDYWDGHAAQLVDADHTHALAVLTLAADQPGAQQTQFTRIRDRLAVPGVRADIAGAVPVQQAITERSNADLRTAELVSLPITLALLVVIFGSLVAALLPVAVGGLAILGSLGVLHLLADLVEVNPFAVNVASLLGLGLAIDYGLFSVGRFREELAAGRSPAEAVRRTVATASRTVAFSATLLVVALAGLVVFPLGFLRSVGYGGMSAVAVAAVVSLTLLPALLGLLGRRVDMLAVPWRRRASGSVGEPRGLARLAGVVLRRPALFAVPLVAGLLVLGAPFLGVKFGAVDEKQLPEGNPTRQAVAAVDRSFPASGNGSAEIVLRGAGPAEVRRFAEDARRVPGVRGVAPAGASGDVVLLRATLAGDPLGEDAKDAVRGLRAIPVPPGEQALVGGFSARVVDSVQAIMERLPWMVAVLAGATLVMMFLAFGSVLLPVKAVLMSTLSLCATFGVLVWVFQQGHGAGLLGVTPEPLEPGMIVLIGAIVFGLSTDYETFLLSRMIEARNAGMSSPEAVRHGLLRTGRTISAAALLLIVVVGAFGLSQLATMRFIGLGMIVALALDATVVRMMLVPAVLRLLGDAAWWAPGRLRRLRRRIGAHHGEPEPEPVIEERAPELSGRR</sequence>
<protein>
    <submittedName>
        <fullName evidence="10">RND transporter</fullName>
    </submittedName>
</protein>
<dbReference type="Pfam" id="PF03176">
    <property type="entry name" value="MMPL"/>
    <property type="match status" value="2"/>
</dbReference>
<feature type="transmembrane region" description="Helical" evidence="8">
    <location>
        <begin position="527"/>
        <end position="545"/>
    </location>
</feature>
<gene>
    <name evidence="10" type="ORF">GTS_25420</name>
</gene>
<keyword evidence="11" id="KW-1185">Reference proteome</keyword>
<evidence type="ECO:0000256" key="3">
    <source>
        <dbReference type="ARBA" id="ARBA00022475"/>
    </source>
</evidence>
<evidence type="ECO:0000256" key="8">
    <source>
        <dbReference type="SAM" id="Phobius"/>
    </source>
</evidence>
<keyword evidence="5 8" id="KW-1133">Transmembrane helix</keyword>
<dbReference type="InterPro" id="IPR004869">
    <property type="entry name" value="MMPL_dom"/>
</dbReference>
<organism evidence="10 11">
    <name type="scientific">Gandjariella thermophila</name>
    <dbReference type="NCBI Taxonomy" id="1931992"/>
    <lineage>
        <taxon>Bacteria</taxon>
        <taxon>Bacillati</taxon>
        <taxon>Actinomycetota</taxon>
        <taxon>Actinomycetes</taxon>
        <taxon>Pseudonocardiales</taxon>
        <taxon>Pseudonocardiaceae</taxon>
        <taxon>Gandjariella</taxon>
    </lineage>
</organism>
<feature type="domain" description="Membrane transport protein MMPL" evidence="9">
    <location>
        <begin position="31"/>
        <end position="352"/>
    </location>
</feature>
<proteinExistence type="inferred from homology"/>
<comment type="similarity">
    <text evidence="2">Belongs to the resistance-nodulation-cell division (RND) (TC 2.A.6) family. MmpL subfamily.</text>
</comment>
<evidence type="ECO:0000256" key="2">
    <source>
        <dbReference type="ARBA" id="ARBA00010157"/>
    </source>
</evidence>
<evidence type="ECO:0000256" key="4">
    <source>
        <dbReference type="ARBA" id="ARBA00022692"/>
    </source>
</evidence>
<evidence type="ECO:0000256" key="7">
    <source>
        <dbReference type="SAM" id="MobiDB-lite"/>
    </source>
</evidence>
<dbReference type="PANTHER" id="PTHR33406:SF11">
    <property type="entry name" value="MEMBRANE PROTEIN SCO6666-RELATED"/>
    <property type="match status" value="1"/>
</dbReference>
<evidence type="ECO:0000256" key="5">
    <source>
        <dbReference type="ARBA" id="ARBA00022989"/>
    </source>
</evidence>
<evidence type="ECO:0000256" key="6">
    <source>
        <dbReference type="ARBA" id="ARBA00023136"/>
    </source>
</evidence>
<feature type="transmembrane region" description="Helical" evidence="8">
    <location>
        <begin position="264"/>
        <end position="285"/>
    </location>
</feature>
<keyword evidence="4 8" id="KW-0812">Transmembrane</keyword>
<comment type="subcellular location">
    <subcellularLocation>
        <location evidence="1">Cell membrane</location>
        <topology evidence="1">Multi-pass membrane protein</topology>
    </subcellularLocation>
</comment>
<dbReference type="PANTHER" id="PTHR33406">
    <property type="entry name" value="MEMBRANE PROTEIN MJ1562-RELATED"/>
    <property type="match status" value="1"/>
</dbReference>
<dbReference type="Proteomes" id="UP000298860">
    <property type="component" value="Unassembled WGS sequence"/>
</dbReference>
<evidence type="ECO:0000313" key="10">
    <source>
        <dbReference type="EMBL" id="GDY30909.1"/>
    </source>
</evidence>
<comment type="caution">
    <text evidence="10">The sequence shown here is derived from an EMBL/GenBank/DDBJ whole genome shotgun (WGS) entry which is preliminary data.</text>
</comment>
<feature type="transmembrane region" description="Helical" evidence="8">
    <location>
        <begin position="565"/>
        <end position="586"/>
    </location>
</feature>
<feature type="domain" description="Membrane transport protein MMPL" evidence="9">
    <location>
        <begin position="444"/>
        <end position="678"/>
    </location>
</feature>
<evidence type="ECO:0000259" key="9">
    <source>
        <dbReference type="Pfam" id="PF03176"/>
    </source>
</evidence>
<feature type="transmembrane region" description="Helical" evidence="8">
    <location>
        <begin position="613"/>
        <end position="632"/>
    </location>
</feature>
<feature type="region of interest" description="Disordered" evidence="7">
    <location>
        <begin position="687"/>
        <end position="707"/>
    </location>
</feature>
<feature type="transmembrane region" description="Helical" evidence="8">
    <location>
        <begin position="215"/>
        <end position="234"/>
    </location>
</feature>
<reference evidence="11" key="1">
    <citation type="submission" date="2019-04" db="EMBL/GenBank/DDBJ databases">
        <title>Draft genome sequence of Pseudonocardiaceae bacterium SL3-2-4.</title>
        <authorList>
            <person name="Ningsih F."/>
            <person name="Yokota A."/>
            <person name="Sakai Y."/>
            <person name="Nanatani K."/>
            <person name="Yabe S."/>
            <person name="Oetari A."/>
            <person name="Sjamsuridzal W."/>
        </authorList>
    </citation>
    <scope>NUCLEOTIDE SEQUENCE [LARGE SCALE GENOMIC DNA]</scope>
    <source>
        <strain evidence="11">SL3-2-4</strain>
    </source>
</reference>
<feature type="transmembrane region" description="Helical" evidence="8">
    <location>
        <begin position="652"/>
        <end position="672"/>
    </location>
</feature>
<accession>A0A4D4J920</accession>
<feature type="transmembrane region" description="Helical" evidence="8">
    <location>
        <begin position="352"/>
        <end position="372"/>
    </location>
</feature>
<dbReference type="SUPFAM" id="SSF82866">
    <property type="entry name" value="Multidrug efflux transporter AcrB transmembrane domain"/>
    <property type="match status" value="2"/>
</dbReference>
<dbReference type="AlphaFoldDB" id="A0A4D4J920"/>
<name>A0A4D4J920_9PSEU</name>